<dbReference type="Proteomes" id="UP000187941">
    <property type="component" value="Chromosome"/>
</dbReference>
<evidence type="ECO:0000313" key="6">
    <source>
        <dbReference type="EMBL" id="AQG80594.1"/>
    </source>
</evidence>
<dbReference type="EMBL" id="CP014263">
    <property type="protein sequence ID" value="AQG80594.1"/>
    <property type="molecule type" value="Genomic_DNA"/>
</dbReference>
<dbReference type="STRING" id="1178516.AWR27_15455"/>
<evidence type="ECO:0000256" key="2">
    <source>
        <dbReference type="ARBA" id="ARBA00022747"/>
    </source>
</evidence>
<comment type="similarity">
    <text evidence="1">Belongs to the type-I restriction system S methylase family.</text>
</comment>
<feature type="domain" description="Type I restriction modification DNA specificity" evidence="5">
    <location>
        <begin position="240"/>
        <end position="366"/>
    </location>
</feature>
<keyword evidence="3" id="KW-0238">DNA-binding</keyword>
<dbReference type="CDD" id="cd17263">
    <property type="entry name" value="RMtype1_S_AbaB8300I-TRD1-CR1_like"/>
    <property type="match status" value="1"/>
</dbReference>
<feature type="region of interest" description="Disordered" evidence="4">
    <location>
        <begin position="395"/>
        <end position="417"/>
    </location>
</feature>
<protein>
    <recommendedName>
        <fullName evidence="5">Type I restriction modification DNA specificity domain-containing protein</fullName>
    </recommendedName>
</protein>
<dbReference type="KEGG" id="smon:AWR27_15455"/>
<evidence type="ECO:0000256" key="4">
    <source>
        <dbReference type="SAM" id="MobiDB-lite"/>
    </source>
</evidence>
<dbReference type="InterPro" id="IPR044946">
    <property type="entry name" value="Restrct_endonuc_typeI_TRD_sf"/>
</dbReference>
<organism evidence="6 7">
    <name type="scientific">Spirosoma montaniterrae</name>
    <dbReference type="NCBI Taxonomy" id="1178516"/>
    <lineage>
        <taxon>Bacteria</taxon>
        <taxon>Pseudomonadati</taxon>
        <taxon>Bacteroidota</taxon>
        <taxon>Cytophagia</taxon>
        <taxon>Cytophagales</taxon>
        <taxon>Cytophagaceae</taxon>
        <taxon>Spirosoma</taxon>
    </lineage>
</organism>
<dbReference type="InterPro" id="IPR052021">
    <property type="entry name" value="Type-I_RS_S_subunit"/>
</dbReference>
<dbReference type="GO" id="GO:0003677">
    <property type="term" value="F:DNA binding"/>
    <property type="evidence" value="ECO:0007669"/>
    <property type="project" value="UniProtKB-KW"/>
</dbReference>
<dbReference type="GO" id="GO:0009307">
    <property type="term" value="P:DNA restriction-modification system"/>
    <property type="evidence" value="ECO:0007669"/>
    <property type="project" value="UniProtKB-KW"/>
</dbReference>
<accession>A0A1P9WZ17</accession>
<keyword evidence="2" id="KW-0680">Restriction system</keyword>
<dbReference type="SUPFAM" id="SSF116734">
    <property type="entry name" value="DNA methylase specificity domain"/>
    <property type="match status" value="2"/>
</dbReference>
<dbReference type="AlphaFoldDB" id="A0A1P9WZ17"/>
<gene>
    <name evidence="6" type="ORF">AWR27_15455</name>
</gene>
<reference evidence="6 7" key="1">
    <citation type="submission" date="2016-01" db="EMBL/GenBank/DDBJ databases">
        <authorList>
            <person name="Oliw E.H."/>
        </authorList>
    </citation>
    <scope>NUCLEOTIDE SEQUENCE [LARGE SCALE GENOMIC DNA]</scope>
    <source>
        <strain evidence="6 7">DY10</strain>
    </source>
</reference>
<dbReference type="REBASE" id="189921">
    <property type="entry name" value="S.SmoDY10ORF15450P"/>
</dbReference>
<dbReference type="InterPro" id="IPR000055">
    <property type="entry name" value="Restrct_endonuc_typeI_TRD"/>
</dbReference>
<evidence type="ECO:0000256" key="3">
    <source>
        <dbReference type="ARBA" id="ARBA00023125"/>
    </source>
</evidence>
<evidence type="ECO:0000313" key="7">
    <source>
        <dbReference type="Proteomes" id="UP000187941"/>
    </source>
</evidence>
<name>A0A1P9WZ17_9BACT</name>
<evidence type="ECO:0000256" key="1">
    <source>
        <dbReference type="ARBA" id="ARBA00010923"/>
    </source>
</evidence>
<evidence type="ECO:0000259" key="5">
    <source>
        <dbReference type="Pfam" id="PF01420"/>
    </source>
</evidence>
<feature type="domain" description="Type I restriction modification DNA specificity" evidence="5">
    <location>
        <begin position="6"/>
        <end position="161"/>
    </location>
</feature>
<dbReference type="RefSeq" id="WP_077132022.1">
    <property type="nucleotide sequence ID" value="NZ_CP014263.1"/>
</dbReference>
<proteinExistence type="inferred from homology"/>
<sequence length="563" mass="63183">MKKVAFGTLVKLLKGKKHNPSIQRSTTSKRFIQIDDLRNDKLVKFTDDKSGVEAHQNDLLIAWDGANAGTVGWGLNGYVGSTIVLIRLKEPDQWHTPFLGFFLRSQFNTLRANTTGATIPHLSRISLDNLQVPDISLDAQRQIAHILSRAEELIAARQQTLALLDDFLKSTFFDMFGDPVNNKKGWKVEKLEKCLTRIDSGWSPVCLDEVKQSDEEWAILKLGAVTSRYFKSNENKKLPDSLRPRPNIEVRKNDLLFSRKNTRELVGACAYVFDTPPGLMLSDTIFRLVHDQNVRGQYLWYLLNGSKFRKSVQALASGSAGSMPNISKERLANLKIPLPSLDLQSQFAEIVNRVEALKAQQRESLTELKHLYQSLMQRAFAGQLDVSRVVLPALPTAESPKPKRTERPNTSLKPDSDNLPAQLPLGWDFPNAWQQPPMQREQSPASTLDNLILKHGQGLRILYSPVPATDGIRDLVLIPAHEPERPVPTLDTLTTVLSQAGPVPFEMLRRELGTVAYTNLKRLIFEGLEQGEIYQEFDDETNTAADSLTQGRILLTVTPTPIT</sequence>
<dbReference type="Pfam" id="PF01420">
    <property type="entry name" value="Methylase_S"/>
    <property type="match status" value="2"/>
</dbReference>
<dbReference type="CDD" id="cd17261">
    <property type="entry name" value="RMtype1_S_EcoKI-TRD2-CR2_like"/>
    <property type="match status" value="1"/>
</dbReference>
<keyword evidence="7" id="KW-1185">Reference proteome</keyword>
<dbReference type="PANTHER" id="PTHR30408:SF12">
    <property type="entry name" value="TYPE I RESTRICTION ENZYME MJAVIII SPECIFICITY SUBUNIT"/>
    <property type="match status" value="1"/>
</dbReference>
<dbReference type="OrthoDB" id="825893at2"/>
<dbReference type="Gene3D" id="3.90.220.20">
    <property type="entry name" value="DNA methylase specificity domains"/>
    <property type="match status" value="2"/>
</dbReference>
<dbReference type="PANTHER" id="PTHR30408">
    <property type="entry name" value="TYPE-1 RESTRICTION ENZYME ECOKI SPECIFICITY PROTEIN"/>
    <property type="match status" value="1"/>
</dbReference>